<evidence type="ECO:0000313" key="2">
    <source>
        <dbReference type="EMBL" id="VFJ87469.1"/>
    </source>
</evidence>
<accession>A0A450U703</accession>
<dbReference type="AlphaFoldDB" id="A0A450U703"/>
<dbReference type="SMART" id="SM00255">
    <property type="entry name" value="TIR"/>
    <property type="match status" value="1"/>
</dbReference>
<dbReference type="EMBL" id="CAADFJ010000003">
    <property type="protein sequence ID" value="VFJ95785.1"/>
    <property type="molecule type" value="Genomic_DNA"/>
</dbReference>
<dbReference type="EMBL" id="CAADFG010000003">
    <property type="protein sequence ID" value="VFJ87469.1"/>
    <property type="molecule type" value="Genomic_DNA"/>
</dbReference>
<dbReference type="Gene3D" id="3.40.50.10140">
    <property type="entry name" value="Toll/interleukin-1 receptor homology (TIR) domain"/>
    <property type="match status" value="1"/>
</dbReference>
<dbReference type="GO" id="GO:0007165">
    <property type="term" value="P:signal transduction"/>
    <property type="evidence" value="ECO:0007669"/>
    <property type="project" value="InterPro"/>
</dbReference>
<evidence type="ECO:0000313" key="4">
    <source>
        <dbReference type="EMBL" id="VFJ95785.1"/>
    </source>
</evidence>
<protein>
    <submittedName>
        <fullName evidence="2">TIR domain-containing protein</fullName>
    </submittedName>
</protein>
<evidence type="ECO:0000313" key="3">
    <source>
        <dbReference type="EMBL" id="VFJ89095.1"/>
    </source>
</evidence>
<dbReference type="InterPro" id="IPR000157">
    <property type="entry name" value="TIR_dom"/>
</dbReference>
<gene>
    <name evidence="2" type="ORF">BECKH772A_GA0070896_1000335</name>
    <name evidence="3" type="ORF">BECKH772B_GA0070898_1000335</name>
    <name evidence="4" type="ORF">BECKH772C_GA0070978_1000335</name>
</gene>
<dbReference type="InterPro" id="IPR035897">
    <property type="entry name" value="Toll_tir_struct_dom_sf"/>
</dbReference>
<organism evidence="2">
    <name type="scientific">Candidatus Kentrum eta</name>
    <dbReference type="NCBI Taxonomy" id="2126337"/>
    <lineage>
        <taxon>Bacteria</taxon>
        <taxon>Pseudomonadati</taxon>
        <taxon>Pseudomonadota</taxon>
        <taxon>Gammaproteobacteria</taxon>
        <taxon>Candidatus Kentrum</taxon>
    </lineage>
</organism>
<evidence type="ECO:0000259" key="1">
    <source>
        <dbReference type="PROSITE" id="PS50104"/>
    </source>
</evidence>
<reference evidence="2" key="1">
    <citation type="submission" date="2019-02" db="EMBL/GenBank/DDBJ databases">
        <authorList>
            <person name="Gruber-Vodicka R. H."/>
            <person name="Seah K. B. B."/>
        </authorList>
    </citation>
    <scope>NUCLEOTIDE SEQUENCE</scope>
    <source>
        <strain evidence="4">BECK_SA2B12</strain>
        <strain evidence="2">BECK_SA2B15</strain>
        <strain evidence="3">BECK_SA2B20</strain>
    </source>
</reference>
<dbReference type="SUPFAM" id="SSF52200">
    <property type="entry name" value="Toll/Interleukin receptor TIR domain"/>
    <property type="match status" value="1"/>
</dbReference>
<feature type="domain" description="TIR" evidence="1">
    <location>
        <begin position="2"/>
        <end position="130"/>
    </location>
</feature>
<dbReference type="PROSITE" id="PS50104">
    <property type="entry name" value="TIR"/>
    <property type="match status" value="1"/>
</dbReference>
<dbReference type="Pfam" id="PF13676">
    <property type="entry name" value="TIR_2"/>
    <property type="match status" value="1"/>
</dbReference>
<proteinExistence type="predicted"/>
<name>A0A450U703_9GAMM</name>
<sequence>MYKFRVFISYARGDPELAEKLSKKLEEAELEPVWDDSIQAGTQFSDEIKGFIANSHIFIPLITDKSRSSSWVHQEIGFAIALKVPVLPIVIGKQDQTDLKGLLASFQHITVDEELSDLIEKLKEIDLKRLVSPPPPRTTDMFDIAEWPEERTERLIKYSDRELQLNHFGMVRQKAAFSSFYIPYNAKSDIWEKLDGEIKRSEYYRYLLGEERRTLGEHIQQKGCRLIMYPTIEDHFGGADAACFRLKKLKEFLESMPDEKVKVVFSESARRNNLTIVGDRFVAESRIPRPQGYRHTIFKFHPPTVYQAIEQFDIEFDKIHDEEKRLGHLNNRSSRQYAIEKVEKLLEEQSSPKTSERV</sequence>
<dbReference type="EMBL" id="CAADFI010000003">
    <property type="protein sequence ID" value="VFJ89095.1"/>
    <property type="molecule type" value="Genomic_DNA"/>
</dbReference>